<dbReference type="GeneTree" id="ENSGT01030000234551"/>
<reference evidence="10" key="1">
    <citation type="submission" date="2025-08" db="UniProtKB">
        <authorList>
            <consortium name="Ensembl"/>
        </authorList>
    </citation>
    <scope>IDENTIFICATION</scope>
</reference>
<keyword evidence="1 7" id="KW-0645">Protease</keyword>
<accession>A0A8C6HQW6</accession>
<dbReference type="PROSITE" id="PS00134">
    <property type="entry name" value="TRYPSIN_HIS"/>
    <property type="match status" value="1"/>
</dbReference>
<dbReference type="SUPFAM" id="SSF50494">
    <property type="entry name" value="Trypsin-like serine proteases"/>
    <property type="match status" value="1"/>
</dbReference>
<dbReference type="GO" id="GO:0004252">
    <property type="term" value="F:serine-type endopeptidase activity"/>
    <property type="evidence" value="ECO:0007669"/>
    <property type="project" value="InterPro"/>
</dbReference>
<keyword evidence="2 8" id="KW-0732">Signal</keyword>
<evidence type="ECO:0000256" key="6">
    <source>
        <dbReference type="ARBA" id="ARBA00023157"/>
    </source>
</evidence>
<evidence type="ECO:0000256" key="3">
    <source>
        <dbReference type="ARBA" id="ARBA00022801"/>
    </source>
</evidence>
<dbReference type="GO" id="GO:0005615">
    <property type="term" value="C:extracellular space"/>
    <property type="evidence" value="ECO:0007669"/>
    <property type="project" value="TreeGrafter"/>
</dbReference>
<dbReference type="InterPro" id="IPR043504">
    <property type="entry name" value="Peptidase_S1_PA_chymotrypsin"/>
</dbReference>
<evidence type="ECO:0000313" key="11">
    <source>
        <dbReference type="Proteomes" id="UP000694415"/>
    </source>
</evidence>
<dbReference type="PROSITE" id="PS50240">
    <property type="entry name" value="TRYPSIN_DOM"/>
    <property type="match status" value="1"/>
</dbReference>
<dbReference type="InterPro" id="IPR001314">
    <property type="entry name" value="Peptidase_S1A"/>
</dbReference>
<keyword evidence="3 7" id="KW-0378">Hydrolase</keyword>
<dbReference type="InterPro" id="IPR001254">
    <property type="entry name" value="Trypsin_dom"/>
</dbReference>
<dbReference type="CDD" id="cd00190">
    <property type="entry name" value="Tryp_SPc"/>
    <property type="match status" value="1"/>
</dbReference>
<keyword evidence="6" id="KW-1015">Disulfide bond</keyword>
<dbReference type="GO" id="GO:0005737">
    <property type="term" value="C:cytoplasm"/>
    <property type="evidence" value="ECO:0007669"/>
    <property type="project" value="TreeGrafter"/>
</dbReference>
<reference evidence="10" key="2">
    <citation type="submission" date="2025-09" db="UniProtKB">
        <authorList>
            <consortium name="Ensembl"/>
        </authorList>
    </citation>
    <scope>IDENTIFICATION</scope>
</reference>
<protein>
    <submittedName>
        <fullName evidence="10">Mast cell protease 2</fullName>
    </submittedName>
</protein>
<dbReference type="PROSITE" id="PS00135">
    <property type="entry name" value="TRYPSIN_SER"/>
    <property type="match status" value="1"/>
</dbReference>
<evidence type="ECO:0000256" key="4">
    <source>
        <dbReference type="ARBA" id="ARBA00022825"/>
    </source>
</evidence>
<organism evidence="10 11">
    <name type="scientific">Mus spicilegus</name>
    <name type="common">Mound-building mouse</name>
    <dbReference type="NCBI Taxonomy" id="10103"/>
    <lineage>
        <taxon>Eukaryota</taxon>
        <taxon>Metazoa</taxon>
        <taxon>Chordata</taxon>
        <taxon>Craniata</taxon>
        <taxon>Vertebrata</taxon>
        <taxon>Euteleostomi</taxon>
        <taxon>Mammalia</taxon>
        <taxon>Eutheria</taxon>
        <taxon>Euarchontoglires</taxon>
        <taxon>Glires</taxon>
        <taxon>Rodentia</taxon>
        <taxon>Myomorpha</taxon>
        <taxon>Muroidea</taxon>
        <taxon>Muridae</taxon>
        <taxon>Murinae</taxon>
        <taxon>Mus</taxon>
        <taxon>Mus</taxon>
    </lineage>
</organism>
<dbReference type="PRINTS" id="PR00722">
    <property type="entry name" value="CHYMOTRYPSIN"/>
</dbReference>
<keyword evidence="5" id="KW-0865">Zymogen</keyword>
<feature type="chain" id="PRO_5034598257" evidence="8">
    <location>
        <begin position="19"/>
        <end position="244"/>
    </location>
</feature>
<dbReference type="InterPro" id="IPR033116">
    <property type="entry name" value="TRYPSIN_SER"/>
</dbReference>
<sequence length="244" mass="26703">MQALLFLMALLLPSGAGAEEIIGGVEAKPHSRPYMAYLKFTTKNGSKERCGGFLIAPQFVMTAAHCNGSEISVILGAHNINKNEPTQQIIKTEKTFVYPKFQYLSGFHDIMLLKLQKKAELNSDVDVISLPSSSDFIKPGKMCWTAGWGKTGKNNPLSVTLREVELRIMDQEACKDHNDYDYQLQVCAGSPTTSKSIGQGDSGGPLVCDGVAHGIASSYEAKAPAVFTRISYYLPWIHKVLKSK</sequence>
<feature type="domain" description="Peptidase S1" evidence="9">
    <location>
        <begin position="21"/>
        <end position="242"/>
    </location>
</feature>
<dbReference type="PANTHER" id="PTHR24271">
    <property type="entry name" value="KALLIKREIN-RELATED"/>
    <property type="match status" value="1"/>
</dbReference>
<keyword evidence="4 7" id="KW-0720">Serine protease</keyword>
<dbReference type="Proteomes" id="UP000694415">
    <property type="component" value="Unplaced"/>
</dbReference>
<evidence type="ECO:0000256" key="8">
    <source>
        <dbReference type="SAM" id="SignalP"/>
    </source>
</evidence>
<name>A0A8C6HQW6_MUSSI</name>
<dbReference type="FunFam" id="2.40.10.10:FF:000014">
    <property type="entry name" value="Complement factor D"/>
    <property type="match status" value="1"/>
</dbReference>
<evidence type="ECO:0000313" key="10">
    <source>
        <dbReference type="Ensembl" id="ENSMSIP00000024594.1"/>
    </source>
</evidence>
<dbReference type="InterPro" id="IPR018114">
    <property type="entry name" value="TRYPSIN_HIS"/>
</dbReference>
<dbReference type="SMART" id="SM00020">
    <property type="entry name" value="Tryp_SPc"/>
    <property type="match status" value="1"/>
</dbReference>
<dbReference type="GO" id="GO:0006508">
    <property type="term" value="P:proteolysis"/>
    <property type="evidence" value="ECO:0007669"/>
    <property type="project" value="UniProtKB-KW"/>
</dbReference>
<proteinExistence type="predicted"/>
<dbReference type="PANTHER" id="PTHR24271:SF23">
    <property type="entry name" value="CHYMASE 2, MAST CELL-RELATED"/>
    <property type="match status" value="1"/>
</dbReference>
<keyword evidence="11" id="KW-1185">Reference proteome</keyword>
<evidence type="ECO:0000256" key="5">
    <source>
        <dbReference type="ARBA" id="ARBA00023145"/>
    </source>
</evidence>
<evidence type="ECO:0000259" key="9">
    <source>
        <dbReference type="PROSITE" id="PS50240"/>
    </source>
</evidence>
<dbReference type="Ensembl" id="ENSMSIT00000031042.1">
    <property type="protein sequence ID" value="ENSMSIP00000024594.1"/>
    <property type="gene ID" value="ENSMSIG00000020806.1"/>
</dbReference>
<dbReference type="AlphaFoldDB" id="A0A8C6HQW6"/>
<feature type="signal peptide" evidence="8">
    <location>
        <begin position="1"/>
        <end position="18"/>
    </location>
</feature>
<evidence type="ECO:0000256" key="1">
    <source>
        <dbReference type="ARBA" id="ARBA00022670"/>
    </source>
</evidence>
<dbReference type="InterPro" id="IPR009003">
    <property type="entry name" value="Peptidase_S1_PA"/>
</dbReference>
<evidence type="ECO:0000256" key="2">
    <source>
        <dbReference type="ARBA" id="ARBA00022729"/>
    </source>
</evidence>
<dbReference type="Pfam" id="PF00089">
    <property type="entry name" value="Trypsin"/>
    <property type="match status" value="1"/>
</dbReference>
<evidence type="ECO:0000256" key="7">
    <source>
        <dbReference type="RuleBase" id="RU363034"/>
    </source>
</evidence>
<dbReference type="Gene3D" id="2.40.10.10">
    <property type="entry name" value="Trypsin-like serine proteases"/>
    <property type="match status" value="2"/>
</dbReference>